<comment type="caution">
    <text evidence="1">The sequence shown here is derived from an EMBL/GenBank/DDBJ whole genome shotgun (WGS) entry which is preliminary data.</text>
</comment>
<evidence type="ECO:0000313" key="2">
    <source>
        <dbReference type="Proteomes" id="UP000270343"/>
    </source>
</evidence>
<evidence type="ECO:0000313" key="1">
    <source>
        <dbReference type="EMBL" id="RKN61351.1"/>
    </source>
</evidence>
<keyword evidence="2" id="KW-1185">Reference proteome</keyword>
<accession>A0A3B0ALV2</accession>
<dbReference type="OrthoDB" id="4331014at2"/>
<dbReference type="AlphaFoldDB" id="A0A3B0ALV2"/>
<dbReference type="Proteomes" id="UP000270343">
    <property type="component" value="Unassembled WGS sequence"/>
</dbReference>
<dbReference type="RefSeq" id="WP_120759463.1">
    <property type="nucleotide sequence ID" value="NZ_JBFADQ010000037.1"/>
</dbReference>
<reference evidence="1 2" key="1">
    <citation type="journal article" date="2015" name="Antonie Van Leeuwenhoek">
        <title>Streptomyces klenkii sp. nov., isolated from deep marine sediment.</title>
        <authorList>
            <person name="Veyisoglu A."/>
            <person name="Sahin N."/>
        </authorList>
    </citation>
    <scope>NUCLEOTIDE SEQUENCE [LARGE SCALE GENOMIC DNA]</scope>
    <source>
        <strain evidence="1 2">KCTC 29202</strain>
    </source>
</reference>
<name>A0A3B0ALV2_9ACTN</name>
<gene>
    <name evidence="1" type="ORF">D7231_32180</name>
</gene>
<proteinExistence type="predicted"/>
<dbReference type="EMBL" id="RBAM01000025">
    <property type="protein sequence ID" value="RKN61351.1"/>
    <property type="molecule type" value="Genomic_DNA"/>
</dbReference>
<sequence>MADPRGGDHQAQARYFAPLAVLDGEVLTGRQEELAQAVLEAVLLAGLRPYNAEAAADGEETGVGLTPSPGNNSALRVVWQQDAAATAHLPTDLCHAQQAAMHQALRTILAAHRFWIEDGPLGEAPLVLGRTRPGP</sequence>
<protein>
    <submittedName>
        <fullName evidence="1">Uncharacterized protein</fullName>
    </submittedName>
</protein>
<organism evidence="1 2">
    <name type="scientific">Streptomyces klenkii</name>
    <dbReference type="NCBI Taxonomy" id="1420899"/>
    <lineage>
        <taxon>Bacteria</taxon>
        <taxon>Bacillati</taxon>
        <taxon>Actinomycetota</taxon>
        <taxon>Actinomycetes</taxon>
        <taxon>Kitasatosporales</taxon>
        <taxon>Streptomycetaceae</taxon>
        <taxon>Streptomyces</taxon>
    </lineage>
</organism>